<evidence type="ECO:0000313" key="16">
    <source>
        <dbReference type="EMBL" id="SVA98663.1"/>
    </source>
</evidence>
<dbReference type="GO" id="GO:0046961">
    <property type="term" value="F:proton-transporting ATPase activity, rotational mechanism"/>
    <property type="evidence" value="ECO:0007669"/>
    <property type="project" value="TreeGrafter"/>
</dbReference>
<evidence type="ECO:0000256" key="1">
    <source>
        <dbReference type="ARBA" id="ARBA00004167"/>
    </source>
</evidence>
<dbReference type="InterPro" id="IPR002146">
    <property type="entry name" value="ATP_synth_b/b'su_bac/chlpt"/>
</dbReference>
<evidence type="ECO:0000256" key="3">
    <source>
        <dbReference type="ARBA" id="ARBA00005513"/>
    </source>
</evidence>
<dbReference type="HAMAP" id="MF_01398">
    <property type="entry name" value="ATP_synth_b_bprime"/>
    <property type="match status" value="1"/>
</dbReference>
<comment type="subcellular location">
    <subcellularLocation>
        <location evidence="2">Endomembrane system</location>
    </subcellularLocation>
    <subcellularLocation>
        <location evidence="1">Membrane</location>
        <topology evidence="1">Single-pass membrane protein</topology>
    </subcellularLocation>
</comment>
<accession>A0A382ACI6</accession>
<dbReference type="CDD" id="cd06503">
    <property type="entry name" value="ATP-synt_Fo_b"/>
    <property type="match status" value="1"/>
</dbReference>
<keyword evidence="6" id="KW-0138">CF(0)</keyword>
<organism evidence="16">
    <name type="scientific">marine metagenome</name>
    <dbReference type="NCBI Taxonomy" id="408172"/>
    <lineage>
        <taxon>unclassified sequences</taxon>
        <taxon>metagenomes</taxon>
        <taxon>ecological metagenomes</taxon>
    </lineage>
</organism>
<dbReference type="InterPro" id="IPR050059">
    <property type="entry name" value="ATP_synthase_B_chain"/>
</dbReference>
<evidence type="ECO:0000256" key="11">
    <source>
        <dbReference type="ARBA" id="ARBA00023136"/>
    </source>
</evidence>
<keyword evidence="9 15" id="KW-1133">Transmembrane helix</keyword>
<sequence>MNNPLVQLDPGLFIWTIITFLLLAFVLAKFAWKPLLKRLDDREAMIKSSLDDAEKAKIELEKLNEESEKVMAKARSDAQVILSEGKTAAEKIKEDTIAKAKEAANKIRDDAKEQIQVEKDKALNDIKKEVVDLSISVAEKLISKNLSDADNKAMIKESLKKVKRYEA</sequence>
<proteinExistence type="inferred from homology"/>
<keyword evidence="14" id="KW-0175">Coiled coil</keyword>
<evidence type="ECO:0000256" key="15">
    <source>
        <dbReference type="SAM" id="Phobius"/>
    </source>
</evidence>
<keyword evidence="12" id="KW-0066">ATP synthesis</keyword>
<keyword evidence="5" id="KW-1003">Cell membrane</keyword>
<evidence type="ECO:0000256" key="10">
    <source>
        <dbReference type="ARBA" id="ARBA00023065"/>
    </source>
</evidence>
<evidence type="ECO:0000256" key="8">
    <source>
        <dbReference type="ARBA" id="ARBA00022781"/>
    </source>
</evidence>
<feature type="transmembrane region" description="Helical" evidence="15">
    <location>
        <begin position="12"/>
        <end position="32"/>
    </location>
</feature>
<dbReference type="Pfam" id="PF00430">
    <property type="entry name" value="ATP-synt_B"/>
    <property type="match status" value="1"/>
</dbReference>
<evidence type="ECO:0000256" key="2">
    <source>
        <dbReference type="ARBA" id="ARBA00004308"/>
    </source>
</evidence>
<comment type="similarity">
    <text evidence="3">Belongs to the ATPase B chain family.</text>
</comment>
<keyword evidence="4" id="KW-0813">Transport</keyword>
<dbReference type="PANTHER" id="PTHR33445:SF1">
    <property type="entry name" value="ATP SYNTHASE SUBUNIT B"/>
    <property type="match status" value="1"/>
</dbReference>
<protein>
    <submittedName>
        <fullName evidence="16">Uncharacterized protein</fullName>
    </submittedName>
</protein>
<evidence type="ECO:0000256" key="5">
    <source>
        <dbReference type="ARBA" id="ARBA00022475"/>
    </source>
</evidence>
<dbReference type="EMBL" id="UINC01024636">
    <property type="protein sequence ID" value="SVA98663.1"/>
    <property type="molecule type" value="Genomic_DNA"/>
</dbReference>
<gene>
    <name evidence="16" type="ORF">METZ01_LOCUS151517</name>
</gene>
<evidence type="ECO:0000256" key="12">
    <source>
        <dbReference type="ARBA" id="ARBA00023310"/>
    </source>
</evidence>
<dbReference type="GO" id="GO:0045259">
    <property type="term" value="C:proton-transporting ATP synthase complex"/>
    <property type="evidence" value="ECO:0007669"/>
    <property type="project" value="UniProtKB-KW"/>
</dbReference>
<evidence type="ECO:0000256" key="14">
    <source>
        <dbReference type="SAM" id="Coils"/>
    </source>
</evidence>
<keyword evidence="10" id="KW-0406">Ion transport</keyword>
<reference evidence="16" key="1">
    <citation type="submission" date="2018-05" db="EMBL/GenBank/DDBJ databases">
        <authorList>
            <person name="Lanie J.A."/>
            <person name="Ng W.-L."/>
            <person name="Kazmierczak K.M."/>
            <person name="Andrzejewski T.M."/>
            <person name="Davidsen T.M."/>
            <person name="Wayne K.J."/>
            <person name="Tettelin H."/>
            <person name="Glass J.I."/>
            <person name="Rusch D."/>
            <person name="Podicherti R."/>
            <person name="Tsui H.-C.T."/>
            <person name="Winkler M.E."/>
        </authorList>
    </citation>
    <scope>NUCLEOTIDE SEQUENCE</scope>
</reference>
<dbReference type="GO" id="GO:0012505">
    <property type="term" value="C:endomembrane system"/>
    <property type="evidence" value="ECO:0007669"/>
    <property type="project" value="UniProtKB-SubCell"/>
</dbReference>
<dbReference type="AlphaFoldDB" id="A0A382ACI6"/>
<comment type="function">
    <text evidence="13">F(1)F(0) ATP synthase produces ATP from ADP in the presence of a proton or sodium gradient. F-type ATPases consist of two structural domains, F(1) containing the extramembraneous catalytic core and F(0) containing the membrane proton channel, linked together by a central stalk and a peripheral stalk. During catalysis, ATP synthesis in the catalytic domain of F(1) is coupled via a rotary mechanism of the central stalk subunits to proton translocation.</text>
</comment>
<keyword evidence="11 15" id="KW-0472">Membrane</keyword>
<dbReference type="PANTHER" id="PTHR33445">
    <property type="entry name" value="ATP SYNTHASE SUBUNIT B', CHLOROPLASTIC"/>
    <property type="match status" value="1"/>
</dbReference>
<keyword evidence="8" id="KW-0375">Hydrogen ion transport</keyword>
<keyword evidence="7 15" id="KW-0812">Transmembrane</keyword>
<dbReference type="Gene3D" id="6.10.250.1580">
    <property type="match status" value="1"/>
</dbReference>
<evidence type="ECO:0000256" key="6">
    <source>
        <dbReference type="ARBA" id="ARBA00022547"/>
    </source>
</evidence>
<dbReference type="SUPFAM" id="SSF81573">
    <property type="entry name" value="F1F0 ATP synthase subunit B, membrane domain"/>
    <property type="match status" value="1"/>
</dbReference>
<dbReference type="GO" id="GO:0015986">
    <property type="term" value="P:proton motive force-driven ATP synthesis"/>
    <property type="evidence" value="ECO:0007669"/>
    <property type="project" value="InterPro"/>
</dbReference>
<name>A0A382ACI6_9ZZZZ</name>
<dbReference type="InterPro" id="IPR028987">
    <property type="entry name" value="ATP_synth_B-like_membr_sf"/>
</dbReference>
<evidence type="ECO:0000256" key="13">
    <source>
        <dbReference type="ARBA" id="ARBA00025198"/>
    </source>
</evidence>
<dbReference type="InterPro" id="IPR005864">
    <property type="entry name" value="ATP_synth_F0_bsu_bac"/>
</dbReference>
<evidence type="ECO:0000256" key="9">
    <source>
        <dbReference type="ARBA" id="ARBA00022989"/>
    </source>
</evidence>
<feature type="coiled-coil region" evidence="14">
    <location>
        <begin position="46"/>
        <end position="77"/>
    </location>
</feature>
<dbReference type="NCBIfam" id="TIGR01144">
    <property type="entry name" value="ATP_synt_b"/>
    <property type="match status" value="1"/>
</dbReference>
<evidence type="ECO:0000256" key="7">
    <source>
        <dbReference type="ARBA" id="ARBA00022692"/>
    </source>
</evidence>
<evidence type="ECO:0000256" key="4">
    <source>
        <dbReference type="ARBA" id="ARBA00022448"/>
    </source>
</evidence>